<dbReference type="GO" id="GO:0016020">
    <property type="term" value="C:membrane"/>
    <property type="evidence" value="ECO:0007669"/>
    <property type="project" value="UniProtKB-SubCell"/>
</dbReference>
<evidence type="ECO:0000256" key="4">
    <source>
        <dbReference type="ARBA" id="ARBA00023136"/>
    </source>
</evidence>
<organism evidence="7 8">
    <name type="scientific">Sulfurifustis variabilis</name>
    <dbReference type="NCBI Taxonomy" id="1675686"/>
    <lineage>
        <taxon>Bacteria</taxon>
        <taxon>Pseudomonadati</taxon>
        <taxon>Pseudomonadota</taxon>
        <taxon>Gammaproteobacteria</taxon>
        <taxon>Acidiferrobacterales</taxon>
        <taxon>Acidiferrobacteraceae</taxon>
        <taxon>Sulfurifustis</taxon>
    </lineage>
</organism>
<feature type="transmembrane region" description="Helical" evidence="5">
    <location>
        <begin position="105"/>
        <end position="127"/>
    </location>
</feature>
<dbReference type="KEGG" id="sva:SVA_3752"/>
<dbReference type="Pfam" id="PF01694">
    <property type="entry name" value="Rhomboid"/>
    <property type="match status" value="1"/>
</dbReference>
<gene>
    <name evidence="7" type="ORF">SVA_3752</name>
</gene>
<evidence type="ECO:0000313" key="8">
    <source>
        <dbReference type="Proteomes" id="UP000218899"/>
    </source>
</evidence>
<keyword evidence="4 5" id="KW-0472">Membrane</keyword>
<keyword evidence="2 5" id="KW-0812">Transmembrane</keyword>
<proteinExistence type="predicted"/>
<feature type="transmembrane region" description="Helical" evidence="5">
    <location>
        <begin position="59"/>
        <end position="76"/>
    </location>
</feature>
<feature type="domain" description="Peptidase S54 rhomboid" evidence="6">
    <location>
        <begin position="44"/>
        <end position="185"/>
    </location>
</feature>
<dbReference type="RefSeq" id="WP_169924182.1">
    <property type="nucleotide sequence ID" value="NZ_AP014936.1"/>
</dbReference>
<evidence type="ECO:0000256" key="2">
    <source>
        <dbReference type="ARBA" id="ARBA00022692"/>
    </source>
</evidence>
<comment type="subcellular location">
    <subcellularLocation>
        <location evidence="1">Membrane</location>
        <topology evidence="1">Multi-pass membrane protein</topology>
    </subcellularLocation>
</comment>
<dbReference type="Proteomes" id="UP000218899">
    <property type="component" value="Chromosome"/>
</dbReference>
<evidence type="ECO:0000313" key="7">
    <source>
        <dbReference type="EMBL" id="BAU50286.1"/>
    </source>
</evidence>
<dbReference type="InterPro" id="IPR023826">
    <property type="entry name" value="Rhom-like_SP_proteobac"/>
</dbReference>
<dbReference type="EMBL" id="AP014936">
    <property type="protein sequence ID" value="BAU50286.1"/>
    <property type="molecule type" value="Genomic_DNA"/>
</dbReference>
<keyword evidence="3 5" id="KW-1133">Transmembrane helix</keyword>
<dbReference type="GO" id="GO:0004252">
    <property type="term" value="F:serine-type endopeptidase activity"/>
    <property type="evidence" value="ECO:0007669"/>
    <property type="project" value="InterPro"/>
</dbReference>
<dbReference type="InterPro" id="IPR035952">
    <property type="entry name" value="Rhomboid-like_sf"/>
</dbReference>
<dbReference type="InterPro" id="IPR022764">
    <property type="entry name" value="Peptidase_S54_rhomboid_dom"/>
</dbReference>
<dbReference type="SUPFAM" id="SSF144091">
    <property type="entry name" value="Rhomboid-like"/>
    <property type="match status" value="1"/>
</dbReference>
<sequence>MNGPAAMAVPRASVTFGVLAAVMFLIAGSAPETLVFDREAIGDGEVWRLVTGHLAHTDASHLAANLLGLGLLGVLFERHPARWGLLFGISAAAIDAWLWTLRPDIGRYCGLSGVLYGLLAAGLVARWQEGGQRWLLAAVAAAATAKLGLEFASGGGIVKHTAWPVLPGAHLAGAAAGVMAVLIMRTRT</sequence>
<dbReference type="Gene3D" id="1.20.1540.10">
    <property type="entry name" value="Rhomboid-like"/>
    <property type="match status" value="1"/>
</dbReference>
<name>A0A1C7AFV1_9GAMM</name>
<feature type="transmembrane region" description="Helical" evidence="5">
    <location>
        <begin position="83"/>
        <end position="99"/>
    </location>
</feature>
<feature type="transmembrane region" description="Helical" evidence="5">
    <location>
        <begin position="165"/>
        <end position="184"/>
    </location>
</feature>
<evidence type="ECO:0000256" key="5">
    <source>
        <dbReference type="SAM" id="Phobius"/>
    </source>
</evidence>
<dbReference type="NCBIfam" id="TIGR03902">
    <property type="entry name" value="rhom_GG_sort"/>
    <property type="match status" value="1"/>
</dbReference>
<feature type="transmembrane region" description="Helical" evidence="5">
    <location>
        <begin position="12"/>
        <end position="30"/>
    </location>
</feature>
<feature type="transmembrane region" description="Helical" evidence="5">
    <location>
        <begin position="134"/>
        <end position="153"/>
    </location>
</feature>
<evidence type="ECO:0000256" key="3">
    <source>
        <dbReference type="ARBA" id="ARBA00022989"/>
    </source>
</evidence>
<accession>A0A1C7AFV1</accession>
<keyword evidence="8" id="KW-1185">Reference proteome</keyword>
<reference evidence="7 8" key="1">
    <citation type="submission" date="2015-08" db="EMBL/GenBank/DDBJ databases">
        <title>Complete genome sequence of Sulfurifustis variabilis.</title>
        <authorList>
            <person name="Miura A."/>
            <person name="Kojima H."/>
            <person name="Fukui M."/>
        </authorList>
    </citation>
    <scope>NUCLEOTIDE SEQUENCE [LARGE SCALE GENOMIC DNA]</scope>
    <source>
        <strain evidence="8">skN76</strain>
    </source>
</reference>
<evidence type="ECO:0000259" key="6">
    <source>
        <dbReference type="Pfam" id="PF01694"/>
    </source>
</evidence>
<protein>
    <submittedName>
        <fullName evidence="7">Membrane protein</fullName>
    </submittedName>
</protein>
<dbReference type="AlphaFoldDB" id="A0A1C7AFV1"/>
<evidence type="ECO:0000256" key="1">
    <source>
        <dbReference type="ARBA" id="ARBA00004141"/>
    </source>
</evidence>